<dbReference type="UniPathway" id="UPA00963"/>
<protein>
    <recommendedName>
        <fullName evidence="5">Galactan 5-O-arabinofuranosyltransferase</fullName>
        <ecNumber evidence="4">2.4.2.46</ecNumber>
    </recommendedName>
    <alternativeName>
        <fullName evidence="11">Arabinofuranosyltransferase AftA</fullName>
    </alternativeName>
</protein>
<sequence length="682" mass="74092">MSLFCVTSIVDFSGPGVAETLPSSTSIGTDNAEHGHTAPGPRLSAGRTIPELLLGVGTAAVLSVLLQFAVAQLGIAEPSDAAEAWAVLGSTLILALLLYPLALGKRIGNGWGRLAGVWAGLTTLTTLLLSLPLQGTRFYYGGSSVDNAFRLQYLNRMAANLVPADMNYADVPPYYPWGWFWLGGRFANLIGWDGWAAYKPYALAWMAVVVVVAFTLWSLVLPREHALLAALVTMLAGTRHGLLEPYAWPSSAWLAPMAVLTWYALSGRGRAPRGVLLGVGVFVGFAAMTYTLNFGFAVLVTVAMAVVVGGTRVRGGAALGRTVWELFRRLVPIGVVSGLLALVVWAPFLLAGGLSESSAAQHYLPVGSAFLPLPFTEFSPFGVLCLCGLVWLVLRATSSRIAAALLVVTATVYVWFGLSTLALVSDTTLLSFRLRVVLECVLVVAGVLGLVELIGWLRGKLPKWYLPRLTAFSVVLALAGSLSVAQYQLDTGLESKVRAAYEDYYPTGHNAFGAEDPDEPDSWLDELASVISEMTGQRPQRNVVLSTNYSLPSFEPYWMFQQETPHYANPLGEHEQRATEIRRWSEADDSAELARMLVRNPFRAPDVFVLRHHSDTEETAERDDTAGDANPPAGKLALTLKSDVFPRNPNVRNYRVLFDRELFRGPEFTTREVGPYTVVVVR</sequence>
<evidence type="ECO:0000256" key="1">
    <source>
        <dbReference type="ARBA" id="ARBA00004651"/>
    </source>
</evidence>
<feature type="domain" description="Arabinofuranosyltransferase AftA C-terminal" evidence="15">
    <location>
        <begin position="493"/>
        <end position="680"/>
    </location>
</feature>
<evidence type="ECO:0000256" key="2">
    <source>
        <dbReference type="ARBA" id="ARBA00004776"/>
    </source>
</evidence>
<feature type="region of interest" description="Disordered" evidence="13">
    <location>
        <begin position="21"/>
        <end position="43"/>
    </location>
</feature>
<feature type="transmembrane region" description="Helical" evidence="14">
    <location>
        <begin position="52"/>
        <end position="76"/>
    </location>
</feature>
<feature type="transmembrane region" description="Helical" evidence="14">
    <location>
        <begin position="114"/>
        <end position="133"/>
    </location>
</feature>
<evidence type="ECO:0000256" key="12">
    <source>
        <dbReference type="ARBA" id="ARBA00034030"/>
    </source>
</evidence>
<evidence type="ECO:0000313" key="17">
    <source>
        <dbReference type="EMBL" id="ASU78238.1"/>
    </source>
</evidence>
<dbReference type="KEGG" id="aey:CDG81_07945"/>
<evidence type="ECO:0000256" key="4">
    <source>
        <dbReference type="ARBA" id="ARBA00012037"/>
    </source>
</evidence>
<feature type="transmembrane region" description="Helical" evidence="14">
    <location>
        <begin position="242"/>
        <end position="264"/>
    </location>
</feature>
<keyword evidence="6" id="KW-1003">Cell membrane</keyword>
<name>A0A223RQT6_9ACTN</name>
<dbReference type="Pfam" id="PF12250">
    <property type="entry name" value="AftA_N"/>
    <property type="match status" value="1"/>
</dbReference>
<feature type="transmembrane region" description="Helical" evidence="14">
    <location>
        <begin position="469"/>
        <end position="489"/>
    </location>
</feature>
<feature type="transmembrane region" description="Helical" evidence="14">
    <location>
        <begin position="82"/>
        <end position="102"/>
    </location>
</feature>
<feature type="transmembrane region" description="Helical" evidence="14">
    <location>
        <begin position="276"/>
        <end position="309"/>
    </location>
</feature>
<gene>
    <name evidence="17" type="ORF">CDG81_07945</name>
</gene>
<dbReference type="GO" id="GO:0016757">
    <property type="term" value="F:glycosyltransferase activity"/>
    <property type="evidence" value="ECO:0007669"/>
    <property type="project" value="InterPro"/>
</dbReference>
<evidence type="ECO:0000256" key="5">
    <source>
        <dbReference type="ARBA" id="ARBA00020482"/>
    </source>
</evidence>
<feature type="region of interest" description="Disordered" evidence="13">
    <location>
        <begin position="615"/>
        <end position="635"/>
    </location>
</feature>
<reference evidence="17 18" key="1">
    <citation type="submission" date="2017-08" db="EMBL/GenBank/DDBJ databases">
        <title>The complete genome sequence of moderately halophilic actinomycete Actinopolyspora erythraea YIM 90600, the producer of novel erythromycin, novel actinopolysporins A-C and tubercidin.</title>
        <authorList>
            <person name="Yin M."/>
            <person name="Tang S."/>
        </authorList>
    </citation>
    <scope>NUCLEOTIDE SEQUENCE [LARGE SCALE GENOMIC DNA]</scope>
    <source>
        <strain evidence="17 18">YIM 90600</strain>
    </source>
</reference>
<feature type="transmembrane region" description="Helical" evidence="14">
    <location>
        <begin position="370"/>
        <end position="394"/>
    </location>
</feature>
<comment type="catalytic activity">
    <reaction evidence="12">
        <text>Adds an alpha-D-arabinofuranosyl group from trans,octacis-decaprenylphospho-beta-D-arabinofuranose at the 5-O-position of the eighth, tenth and twelfth galactofuranose unit of the galactofuranan chain of [beta-D-galactofuranosyl-(1-&gt;5)-beta-D-galactofuranosyl-(1-&gt;6)]14-beta-D-galactofuranosyl-(1-&gt;5)-beta-D-galactofuranosyl-(1-&gt;4)-alpha-L-rhamnopyranosyl-(1-&gt;3)-N-acetyl-alpha-D-glucosaminyl-diphospho-trans,octacis-decaprenol.</text>
        <dbReference type="EC" id="2.4.2.46"/>
    </reaction>
</comment>
<dbReference type="Pfam" id="PF12249">
    <property type="entry name" value="AftA_C"/>
    <property type="match status" value="1"/>
</dbReference>
<dbReference type="GO" id="GO:0044038">
    <property type="term" value="P:cell wall macromolecule biosynthetic process"/>
    <property type="evidence" value="ECO:0007669"/>
    <property type="project" value="InterPro"/>
</dbReference>
<keyword evidence="8 14" id="KW-0812">Transmembrane</keyword>
<evidence type="ECO:0000256" key="11">
    <source>
        <dbReference type="ARBA" id="ARBA00033184"/>
    </source>
</evidence>
<evidence type="ECO:0000259" key="15">
    <source>
        <dbReference type="Pfam" id="PF12249"/>
    </source>
</evidence>
<dbReference type="GO" id="GO:0005886">
    <property type="term" value="C:plasma membrane"/>
    <property type="evidence" value="ECO:0007669"/>
    <property type="project" value="UniProtKB-SubCell"/>
</dbReference>
<comment type="similarity">
    <text evidence="3">Belongs to the glycosyltransferase 85 family.</text>
</comment>
<feature type="transmembrane region" description="Helical" evidence="14">
    <location>
        <begin position="330"/>
        <end position="350"/>
    </location>
</feature>
<dbReference type="InterPro" id="IPR020959">
    <property type="entry name" value="ArabinofuranosylTrfase_AftA_C"/>
</dbReference>
<organism evidence="17 18">
    <name type="scientific">Actinopolyspora erythraea</name>
    <dbReference type="NCBI Taxonomy" id="414996"/>
    <lineage>
        <taxon>Bacteria</taxon>
        <taxon>Bacillati</taxon>
        <taxon>Actinomycetota</taxon>
        <taxon>Actinomycetes</taxon>
        <taxon>Actinopolysporales</taxon>
        <taxon>Actinopolysporaceae</taxon>
        <taxon>Actinopolyspora</taxon>
    </lineage>
</organism>
<evidence type="ECO:0000256" key="13">
    <source>
        <dbReference type="SAM" id="MobiDB-lite"/>
    </source>
</evidence>
<comment type="pathway">
    <text evidence="2">Cell wall biogenesis; cell wall polysaccharide biosynthesis.</text>
</comment>
<evidence type="ECO:0000256" key="7">
    <source>
        <dbReference type="ARBA" id="ARBA00022679"/>
    </source>
</evidence>
<dbReference type="EC" id="2.4.2.46" evidence="4"/>
<keyword evidence="9 14" id="KW-1133">Transmembrane helix</keyword>
<evidence type="ECO:0000256" key="10">
    <source>
        <dbReference type="ARBA" id="ARBA00023136"/>
    </source>
</evidence>
<dbReference type="Proteomes" id="UP000215043">
    <property type="component" value="Chromosome"/>
</dbReference>
<keyword evidence="7" id="KW-0808">Transferase</keyword>
<dbReference type="GO" id="GO:0045227">
    <property type="term" value="P:capsule polysaccharide biosynthetic process"/>
    <property type="evidence" value="ECO:0007669"/>
    <property type="project" value="UniProtKB-UniPathway"/>
</dbReference>
<accession>A0A223RQT6</accession>
<evidence type="ECO:0000256" key="14">
    <source>
        <dbReference type="SAM" id="Phobius"/>
    </source>
</evidence>
<evidence type="ECO:0000256" key="9">
    <source>
        <dbReference type="ARBA" id="ARBA00022989"/>
    </source>
</evidence>
<dbReference type="InterPro" id="IPR020963">
    <property type="entry name" value="ArabinofuranosylTrfase_AftA_N"/>
</dbReference>
<dbReference type="OrthoDB" id="4775300at2"/>
<feature type="transmembrane region" description="Helical" evidence="14">
    <location>
        <begin position="436"/>
        <end position="457"/>
    </location>
</feature>
<dbReference type="AlphaFoldDB" id="A0A223RQT6"/>
<evidence type="ECO:0000313" key="18">
    <source>
        <dbReference type="Proteomes" id="UP000215043"/>
    </source>
</evidence>
<evidence type="ECO:0000256" key="6">
    <source>
        <dbReference type="ARBA" id="ARBA00022475"/>
    </source>
</evidence>
<dbReference type="EMBL" id="CP022752">
    <property type="protein sequence ID" value="ASU78238.1"/>
    <property type="molecule type" value="Genomic_DNA"/>
</dbReference>
<feature type="transmembrane region" description="Helical" evidence="14">
    <location>
        <begin position="202"/>
        <end position="221"/>
    </location>
</feature>
<keyword evidence="10 14" id="KW-0472">Membrane</keyword>
<evidence type="ECO:0000256" key="8">
    <source>
        <dbReference type="ARBA" id="ARBA00022692"/>
    </source>
</evidence>
<evidence type="ECO:0000259" key="16">
    <source>
        <dbReference type="Pfam" id="PF12250"/>
    </source>
</evidence>
<feature type="transmembrane region" description="Helical" evidence="14">
    <location>
        <begin position="401"/>
        <end position="424"/>
    </location>
</feature>
<evidence type="ECO:0000256" key="3">
    <source>
        <dbReference type="ARBA" id="ARBA00009655"/>
    </source>
</evidence>
<proteinExistence type="inferred from homology"/>
<feature type="domain" description="Arabinofuranosyltransferase AftA N-terminal" evidence="16">
    <location>
        <begin position="52"/>
        <end position="477"/>
    </location>
</feature>
<comment type="subcellular location">
    <subcellularLocation>
        <location evidence="1">Cell membrane</location>
        <topology evidence="1">Multi-pass membrane protein</topology>
    </subcellularLocation>
</comment>